<keyword evidence="2" id="KW-0812">Transmembrane</keyword>
<feature type="transmembrane region" description="Helical" evidence="2">
    <location>
        <begin position="7"/>
        <end position="29"/>
    </location>
</feature>
<evidence type="ECO:0000256" key="2">
    <source>
        <dbReference type="SAM" id="Phobius"/>
    </source>
</evidence>
<accession>A0A397VPK9</accession>
<name>A0A397VPK9_9GLOM</name>
<dbReference type="AlphaFoldDB" id="A0A397VPK9"/>
<sequence length="246" mass="25736">MKRKVVSYCLIASLIFFMVGLTLVIYFSILPATTKTTTQSNSTISTSQTHKVTPQPTFSNPPTNSSSSNFLSVFSSTISTPILSIGTTSYFTVTLILPSPTSEFNPNTGTSVPPTTPVVVPAPDLTTIATAAATTTAAVTASDVTTNLPTSSLQSFLPISYPNPPTVTTSHSASSTPSVATTSPSASSTPSYPSATTTFRPIDAILVVLTGLSFTCSAICAFILCRDYTLNQTNTINIVRENPLAD</sequence>
<protein>
    <submittedName>
        <fullName evidence="3">Uncharacterized protein</fullName>
    </submittedName>
</protein>
<dbReference type="Proteomes" id="UP000266673">
    <property type="component" value="Unassembled WGS sequence"/>
</dbReference>
<comment type="caution">
    <text evidence="3">The sequence shown here is derived from an EMBL/GenBank/DDBJ whole genome shotgun (WGS) entry which is preliminary data.</text>
</comment>
<keyword evidence="4" id="KW-1185">Reference proteome</keyword>
<feature type="region of interest" description="Disordered" evidence="1">
    <location>
        <begin position="167"/>
        <end position="194"/>
    </location>
</feature>
<dbReference type="OrthoDB" id="10646088at2759"/>
<gene>
    <name evidence="3" type="ORF">C2G38_2032938</name>
</gene>
<feature type="region of interest" description="Disordered" evidence="1">
    <location>
        <begin position="38"/>
        <end position="64"/>
    </location>
</feature>
<keyword evidence="2" id="KW-0472">Membrane</keyword>
<keyword evidence="2" id="KW-1133">Transmembrane helix</keyword>
<evidence type="ECO:0000313" key="3">
    <source>
        <dbReference type="EMBL" id="RIB23227.1"/>
    </source>
</evidence>
<reference evidence="3 4" key="1">
    <citation type="submission" date="2018-06" db="EMBL/GenBank/DDBJ databases">
        <title>Comparative genomics reveals the genomic features of Rhizophagus irregularis, R. cerebriforme, R. diaphanum and Gigaspora rosea, and their symbiotic lifestyle signature.</title>
        <authorList>
            <person name="Morin E."/>
            <person name="San Clemente H."/>
            <person name="Chen E.C.H."/>
            <person name="De La Providencia I."/>
            <person name="Hainaut M."/>
            <person name="Kuo A."/>
            <person name="Kohler A."/>
            <person name="Murat C."/>
            <person name="Tang N."/>
            <person name="Roy S."/>
            <person name="Loubradou J."/>
            <person name="Henrissat B."/>
            <person name="Grigoriev I.V."/>
            <person name="Corradi N."/>
            <person name="Roux C."/>
            <person name="Martin F.M."/>
        </authorList>
    </citation>
    <scope>NUCLEOTIDE SEQUENCE [LARGE SCALE GENOMIC DNA]</scope>
    <source>
        <strain evidence="3 4">DAOM 194757</strain>
    </source>
</reference>
<feature type="compositionally biased region" description="Low complexity" evidence="1">
    <location>
        <begin position="38"/>
        <end position="49"/>
    </location>
</feature>
<organism evidence="3 4">
    <name type="scientific">Gigaspora rosea</name>
    <dbReference type="NCBI Taxonomy" id="44941"/>
    <lineage>
        <taxon>Eukaryota</taxon>
        <taxon>Fungi</taxon>
        <taxon>Fungi incertae sedis</taxon>
        <taxon>Mucoromycota</taxon>
        <taxon>Glomeromycotina</taxon>
        <taxon>Glomeromycetes</taxon>
        <taxon>Diversisporales</taxon>
        <taxon>Gigasporaceae</taxon>
        <taxon>Gigaspora</taxon>
    </lineage>
</organism>
<dbReference type="EMBL" id="QKWP01000273">
    <property type="protein sequence ID" value="RIB23227.1"/>
    <property type="molecule type" value="Genomic_DNA"/>
</dbReference>
<feature type="transmembrane region" description="Helical" evidence="2">
    <location>
        <begin position="204"/>
        <end position="225"/>
    </location>
</feature>
<evidence type="ECO:0000313" key="4">
    <source>
        <dbReference type="Proteomes" id="UP000266673"/>
    </source>
</evidence>
<proteinExistence type="predicted"/>
<evidence type="ECO:0000256" key="1">
    <source>
        <dbReference type="SAM" id="MobiDB-lite"/>
    </source>
</evidence>